<sequence length="911" mass="105429">MSAFLKYVVQNTYNKYGSFENLVFVVPSVRSSTYLKAHIAELIESPIFSPTILSIEHFIQEISQLNKTSNTELLFRLYSIYLNSELKEKDDFFSFTRWGQTLLSDFDELDRYLIDTKSIFDYLTALNKLNAWGGKDGLTTMVTDYVKFTQTFKYLYDEFTSHLLSTKDSYQGLRYKLAYSKIHSYISQTSKKSHVFVGFNALNKSEEYIVQKILATSTSEIYWDIDSYFLNDPLHDASYFIKRHKKNWPYLSGKKLQDVQSNFLENKNIEIIGIPKNISQAKYIGSLISNIYSSNTQNKPIALVLADETLLPAILNSIPEEVKEINITMGYPLSETSISNFFTVLIDSYINIINNKWYYKDILRILSNPIAVNLLNKESDFTANIINKILKNNYTYLTPEELRLLTDYDNDNFNLIFPIHKLNSKEFITRSQQIITLLQTSYNQTHQLIELESLQLYHNLFNQLNKYVAEQEYLNELKTLKSILLELIAEEQLNFQGSTTDGLQIMGMLESRTLDFETVIMSSVNEDILPAGKSNNSFIPFDVKKEYNMPTFKDKDAVYTYHFYRLLQRAKDVYLTYNTEPDVLEGGEKSRFIHQLLTDANLKNFVKHKIAVQNSMPNPIEEKTIEKTPKLIDEIKVICSSGLSPTSLTNYIKNPYGFYKKHILKIREQQQVEETIAHNTFGTIIHDVLEALYTPLIGQYLNKTILEQTKTKINSTVQEHFKRTYSDRNVDKGQNFIVLKVITKYIESVIQFEINQIEKHQIKILSLEQELKVILDIPELDYPVNLKGKLDRIDEIDGQLRILDYKTGKVTKSEVEIFSFDELTSDDKKAKAFQLLCYSLLSQNSKPIVSGILPVKNLNLGILSFAKKSNSKPITKDHLITDVVLNEFKSELKRLILEIADPKTPFKEVLL</sequence>
<dbReference type="InterPro" id="IPR011335">
    <property type="entry name" value="Restrct_endonuc-II-like"/>
</dbReference>
<feature type="domain" description="PD-(D/E)XK endonuclease-like" evidence="1">
    <location>
        <begin position="643"/>
        <end position="907"/>
    </location>
</feature>
<evidence type="ECO:0000313" key="3">
    <source>
        <dbReference type="Proteomes" id="UP001250662"/>
    </source>
</evidence>
<dbReference type="SUPFAM" id="SSF52980">
    <property type="entry name" value="Restriction endonuclease-like"/>
    <property type="match status" value="1"/>
</dbReference>
<proteinExistence type="predicted"/>
<dbReference type="InterPro" id="IPR038726">
    <property type="entry name" value="PDDEXK_AddAB-type"/>
</dbReference>
<dbReference type="Pfam" id="PF12705">
    <property type="entry name" value="PDDEXK_1"/>
    <property type="match status" value="1"/>
</dbReference>
<dbReference type="SUPFAM" id="SSF52540">
    <property type="entry name" value="P-loop containing nucleoside triphosphate hydrolases"/>
    <property type="match status" value="1"/>
</dbReference>
<dbReference type="Gene3D" id="1.10.486.10">
    <property type="entry name" value="PCRA, domain 4"/>
    <property type="match status" value="1"/>
</dbReference>
<dbReference type="Proteomes" id="UP001250662">
    <property type="component" value="Unassembled WGS sequence"/>
</dbReference>
<dbReference type="Gene3D" id="3.40.50.300">
    <property type="entry name" value="P-loop containing nucleotide triphosphate hydrolases"/>
    <property type="match status" value="1"/>
</dbReference>
<dbReference type="EMBL" id="JAVRHU010000001">
    <property type="protein sequence ID" value="MDT0620346.1"/>
    <property type="molecule type" value="Genomic_DNA"/>
</dbReference>
<comment type="caution">
    <text evidence="2">The sequence shown here is derived from an EMBL/GenBank/DDBJ whole genome shotgun (WGS) entry which is preliminary data.</text>
</comment>
<accession>A0ABU3BD01</accession>
<dbReference type="InterPro" id="IPR011604">
    <property type="entry name" value="PDDEXK-like_dom_sf"/>
</dbReference>
<dbReference type="InterPro" id="IPR027417">
    <property type="entry name" value="P-loop_NTPase"/>
</dbReference>
<dbReference type="Gene3D" id="3.90.320.10">
    <property type="match status" value="1"/>
</dbReference>
<protein>
    <submittedName>
        <fullName evidence="2">PD-(D/E)XK nuclease family protein</fullName>
    </submittedName>
</protein>
<dbReference type="RefSeq" id="WP_311386768.1">
    <property type="nucleotide sequence ID" value="NZ_JAVRHU010000001.1"/>
</dbReference>
<evidence type="ECO:0000313" key="2">
    <source>
        <dbReference type="EMBL" id="MDT0620346.1"/>
    </source>
</evidence>
<name>A0ABU3BD01_9FLAO</name>
<keyword evidence="3" id="KW-1185">Reference proteome</keyword>
<evidence type="ECO:0000259" key="1">
    <source>
        <dbReference type="Pfam" id="PF12705"/>
    </source>
</evidence>
<organism evidence="2 3">
    <name type="scientific">Croceitalea vernalis</name>
    <dbReference type="NCBI Taxonomy" id="3075599"/>
    <lineage>
        <taxon>Bacteria</taxon>
        <taxon>Pseudomonadati</taxon>
        <taxon>Bacteroidota</taxon>
        <taxon>Flavobacteriia</taxon>
        <taxon>Flavobacteriales</taxon>
        <taxon>Flavobacteriaceae</taxon>
        <taxon>Croceitalea</taxon>
    </lineage>
</organism>
<gene>
    <name evidence="2" type="ORF">RM520_01840</name>
</gene>
<reference evidence="2 3" key="1">
    <citation type="submission" date="2023-09" db="EMBL/GenBank/DDBJ databases">
        <authorList>
            <person name="Rey-Velasco X."/>
        </authorList>
    </citation>
    <scope>NUCLEOTIDE SEQUENCE [LARGE SCALE GENOMIC DNA]</scope>
    <source>
        <strain evidence="2 3">P007</strain>
    </source>
</reference>